<evidence type="ECO:0000256" key="5">
    <source>
        <dbReference type="ARBA" id="ARBA00023242"/>
    </source>
</evidence>
<dbReference type="GO" id="GO:0042795">
    <property type="term" value="P:snRNA transcription by RNA polymerase II"/>
    <property type="evidence" value="ECO:0007669"/>
    <property type="project" value="TreeGrafter"/>
</dbReference>
<evidence type="ECO:0000256" key="2">
    <source>
        <dbReference type="ARBA" id="ARBA00023015"/>
    </source>
</evidence>
<dbReference type="Gene3D" id="2.60.40.10">
    <property type="entry name" value="Immunoglobulins"/>
    <property type="match status" value="1"/>
</dbReference>
<feature type="domain" description="HTH myb-type" evidence="9">
    <location>
        <begin position="483"/>
        <end position="533"/>
    </location>
</feature>
<evidence type="ECO:0000259" key="9">
    <source>
        <dbReference type="PROSITE" id="PS51294"/>
    </source>
</evidence>
<feature type="domain" description="HTH myb-type" evidence="9">
    <location>
        <begin position="427"/>
        <end position="482"/>
    </location>
</feature>
<evidence type="ECO:0000313" key="10">
    <source>
        <dbReference type="EMBL" id="KRZ32099.1"/>
    </source>
</evidence>
<evidence type="ECO:0000313" key="11">
    <source>
        <dbReference type="Proteomes" id="UP000054826"/>
    </source>
</evidence>
<dbReference type="GO" id="GO:0005634">
    <property type="term" value="C:nucleus"/>
    <property type="evidence" value="ECO:0007669"/>
    <property type="project" value="UniProtKB-SubCell"/>
</dbReference>
<dbReference type="SUPFAM" id="SSF46689">
    <property type="entry name" value="Homeodomain-like"/>
    <property type="match status" value="3"/>
</dbReference>
<feature type="domain" description="Myb-like" evidence="6">
    <location>
        <begin position="379"/>
        <end position="424"/>
    </location>
</feature>
<dbReference type="PROSITE" id="PS50090">
    <property type="entry name" value="MYB_LIKE"/>
    <property type="match status" value="4"/>
</dbReference>
<accession>A0A0V1JAT9</accession>
<dbReference type="InterPro" id="IPR017930">
    <property type="entry name" value="Myb_dom"/>
</dbReference>
<dbReference type="Proteomes" id="UP000054826">
    <property type="component" value="Unassembled WGS sequence"/>
</dbReference>
<comment type="subcellular location">
    <subcellularLocation>
        <location evidence="1">Nucleus</location>
    </subcellularLocation>
</comment>
<proteinExistence type="predicted"/>
<dbReference type="PROSITE" id="PS51293">
    <property type="entry name" value="SANT"/>
    <property type="match status" value="1"/>
</dbReference>
<dbReference type="PROSITE" id="PS51294">
    <property type="entry name" value="HTH_MYB"/>
    <property type="match status" value="3"/>
</dbReference>
<dbReference type="GO" id="GO:0000978">
    <property type="term" value="F:RNA polymerase II cis-regulatory region sequence-specific DNA binding"/>
    <property type="evidence" value="ECO:0007669"/>
    <property type="project" value="TreeGrafter"/>
</dbReference>
<organism evidence="10 11">
    <name type="scientific">Trichinella pseudospiralis</name>
    <name type="common">Parasitic roundworm</name>
    <dbReference type="NCBI Taxonomy" id="6337"/>
    <lineage>
        <taxon>Eukaryota</taxon>
        <taxon>Metazoa</taxon>
        <taxon>Ecdysozoa</taxon>
        <taxon>Nematoda</taxon>
        <taxon>Enoplea</taxon>
        <taxon>Dorylaimia</taxon>
        <taxon>Trichinellida</taxon>
        <taxon>Trichinellidae</taxon>
        <taxon>Trichinella</taxon>
    </lineage>
</organism>
<dbReference type="PANTHER" id="PTHR46621">
    <property type="entry name" value="SNRNA-ACTIVATING PROTEIN COMPLEX SUBUNIT 4"/>
    <property type="match status" value="1"/>
</dbReference>
<reference evidence="10 11" key="1">
    <citation type="submission" date="2015-01" db="EMBL/GenBank/DDBJ databases">
        <title>Evolution of Trichinella species and genotypes.</title>
        <authorList>
            <person name="Korhonen P.K."/>
            <person name="Edoardo P."/>
            <person name="Giuseppe L.R."/>
            <person name="Gasser R.B."/>
        </authorList>
    </citation>
    <scope>NUCLEOTIDE SEQUENCE [LARGE SCALE GENOMIC DNA]</scope>
    <source>
        <strain evidence="10">ISS176</strain>
    </source>
</reference>
<dbReference type="EMBL" id="JYDV01000113">
    <property type="protein sequence ID" value="KRZ32099.1"/>
    <property type="molecule type" value="Genomic_DNA"/>
</dbReference>
<dbReference type="GO" id="GO:0019185">
    <property type="term" value="C:snRNA-activating protein complex"/>
    <property type="evidence" value="ECO:0007669"/>
    <property type="project" value="TreeGrafter"/>
</dbReference>
<dbReference type="InterPro" id="IPR008962">
    <property type="entry name" value="PapD-like_sf"/>
</dbReference>
<dbReference type="SMART" id="SM00717">
    <property type="entry name" value="SANT"/>
    <property type="match status" value="4"/>
</dbReference>
<evidence type="ECO:0000259" key="6">
    <source>
        <dbReference type="PROSITE" id="PS50090"/>
    </source>
</evidence>
<dbReference type="InterPro" id="IPR017884">
    <property type="entry name" value="SANT_dom"/>
</dbReference>
<evidence type="ECO:0000259" key="7">
    <source>
        <dbReference type="PROSITE" id="PS50202"/>
    </source>
</evidence>
<feature type="domain" description="Myb-like" evidence="6">
    <location>
        <begin position="487"/>
        <end position="529"/>
    </location>
</feature>
<evidence type="ECO:0000256" key="1">
    <source>
        <dbReference type="ARBA" id="ARBA00004123"/>
    </source>
</evidence>
<gene>
    <name evidence="10" type="primary">SNAPC4</name>
    <name evidence="10" type="ORF">T4C_12501</name>
</gene>
<keyword evidence="2" id="KW-0805">Transcription regulation</keyword>
<feature type="domain" description="HTH myb-type" evidence="9">
    <location>
        <begin position="323"/>
        <end position="376"/>
    </location>
</feature>
<dbReference type="PANTHER" id="PTHR46621:SF1">
    <property type="entry name" value="SNRNA-ACTIVATING PROTEIN COMPLEX SUBUNIT 4"/>
    <property type="match status" value="1"/>
</dbReference>
<keyword evidence="3" id="KW-0238">DNA-binding</keyword>
<dbReference type="Pfam" id="PF00635">
    <property type="entry name" value="Motile_Sperm"/>
    <property type="match status" value="1"/>
</dbReference>
<dbReference type="Gene3D" id="1.10.10.60">
    <property type="entry name" value="Homeodomain-like"/>
    <property type="match status" value="4"/>
</dbReference>
<dbReference type="InterPro" id="IPR013783">
    <property type="entry name" value="Ig-like_fold"/>
</dbReference>
<dbReference type="InterPro" id="IPR000535">
    <property type="entry name" value="MSP_dom"/>
</dbReference>
<keyword evidence="5" id="KW-0539">Nucleus</keyword>
<dbReference type="SUPFAM" id="SSF49354">
    <property type="entry name" value="PapD-like"/>
    <property type="match status" value="1"/>
</dbReference>
<evidence type="ECO:0000256" key="4">
    <source>
        <dbReference type="ARBA" id="ARBA00023163"/>
    </source>
</evidence>
<dbReference type="CDD" id="cd00167">
    <property type="entry name" value="SANT"/>
    <property type="match status" value="3"/>
</dbReference>
<feature type="domain" description="MSP" evidence="7">
    <location>
        <begin position="722"/>
        <end position="839"/>
    </location>
</feature>
<dbReference type="InterPro" id="IPR001005">
    <property type="entry name" value="SANT/Myb"/>
</dbReference>
<dbReference type="InterPro" id="IPR009057">
    <property type="entry name" value="Homeodomain-like_sf"/>
</dbReference>
<name>A0A0V1JAT9_TRIPS</name>
<dbReference type="Pfam" id="PF00249">
    <property type="entry name" value="Myb_DNA-binding"/>
    <property type="match status" value="3"/>
</dbReference>
<evidence type="ECO:0000259" key="8">
    <source>
        <dbReference type="PROSITE" id="PS51293"/>
    </source>
</evidence>
<dbReference type="GO" id="GO:0001006">
    <property type="term" value="F:RNA polymerase III type 3 promoter sequence-specific DNA binding"/>
    <property type="evidence" value="ECO:0007669"/>
    <property type="project" value="TreeGrafter"/>
</dbReference>
<dbReference type="GO" id="GO:0042796">
    <property type="term" value="P:snRNA transcription by RNA polymerase III"/>
    <property type="evidence" value="ECO:0007669"/>
    <property type="project" value="TreeGrafter"/>
</dbReference>
<feature type="domain" description="SANT" evidence="8">
    <location>
        <begin position="430"/>
        <end position="476"/>
    </location>
</feature>
<protein>
    <submittedName>
        <fullName evidence="10">snRNA-activating protein complex subunit 4</fullName>
    </submittedName>
</protein>
<dbReference type="AlphaFoldDB" id="A0A0V1JAT9"/>
<comment type="caution">
    <text evidence="10">The sequence shown here is derived from an EMBL/GenBank/DDBJ whole genome shotgun (WGS) entry which is preliminary data.</text>
</comment>
<evidence type="ECO:0000256" key="3">
    <source>
        <dbReference type="ARBA" id="ARBA00023125"/>
    </source>
</evidence>
<sequence length="839" mass="97450">MDDEQLINDFNLIEDLFSNFSANQVQPNTSHLEEFGFTLDADNDNITDLTLRDLGASSSDDFLKEFDSTRLADTQEKLSEIQDDVENEEILHYLTSGEFPADWKTALALNNSYQEVLNAFIKKAENMYREVDQQLRDISDKLYKKHGRNSAMSTFRPVNYSHPYFSDSNRFTPARNKDAERKLQNNEPDMLVKPAQPWSDVAVEVLQKCVRKQVEFSLKKEITNRKTVITATLNYLKKHNTTDISPESQQQTMEEMHSLQCELEMLDQELLKIDDSTVEQHLGNIAFLNDLDWTEVSQSVSLKQSRSAAECRQAWLNQFAFWINRSEWTSEEVEKLTTLAEQNEGKNWNHIARELQTNRSGFACLQKYQELVYKTHGYNKWEEEEDKLLLEIIDSFRVGNVIQWRAVGYFFEHRTLLQCKQRYEYIKPGNKKGRWNAEEKLLLYWAVRTHGPKNWRRVAEMVPGRNALQCRDQFLNILDCSIRIEQWTKAEDEIILSMTAKEGNRYALISRVLPGRTPNQVKMRHRILMNSKDKRRLFNNLAVKRRLRSVRRNRNAIFSLHERCSGADVPKPMLEMMKAKYLRMMPKEKREELLKASERFRKAIIIQDADNSEDDDGNEIQQPKIQPQQTHKLEIQKLQTEQPQIDQAQVPVVVRKRGRPKGAKNKKTVISETRVQPKRTARSGVNSVFRPVLVRGKLPLLLATSRNSDLHLLSLRMALPTDIVTVPAGEVWFNAPCLSEQVTALKISNPGQKLLGYRVMSKVENRYVILPSQGSLQPKKDLTINIICHPFPFRSESPPVDTLIIEWVDAFEGETEFNEDWFVMGGIVRKKIISVKFNP</sequence>
<feature type="domain" description="Myb-like" evidence="6">
    <location>
        <begin position="324"/>
        <end position="372"/>
    </location>
</feature>
<feature type="domain" description="Myb-like" evidence="6">
    <location>
        <begin position="427"/>
        <end position="478"/>
    </location>
</feature>
<dbReference type="PROSITE" id="PS50202">
    <property type="entry name" value="MSP"/>
    <property type="match status" value="1"/>
</dbReference>
<keyword evidence="4" id="KW-0804">Transcription</keyword>
<dbReference type="InterPro" id="IPR051575">
    <property type="entry name" value="Myb-like_DNA-bd"/>
</dbReference>